<dbReference type="RefSeq" id="WP_350934141.1">
    <property type="nucleotide sequence ID" value="NZ_CP157762.1"/>
</dbReference>
<dbReference type="EMBL" id="CP159342">
    <property type="protein sequence ID" value="XCH75025.1"/>
    <property type="molecule type" value="Genomic_DNA"/>
</dbReference>
<accession>A0AAU8HEK0</accession>
<feature type="transmembrane region" description="Helical" evidence="2">
    <location>
        <begin position="257"/>
        <end position="280"/>
    </location>
</feature>
<keyword evidence="2" id="KW-1133">Transmembrane helix</keyword>
<dbReference type="EMBL" id="CP157762">
    <property type="protein sequence ID" value="XBP94326.1"/>
    <property type="molecule type" value="Genomic_DNA"/>
</dbReference>
<feature type="region of interest" description="Disordered" evidence="1">
    <location>
        <begin position="73"/>
        <end position="146"/>
    </location>
</feature>
<proteinExistence type="predicted"/>
<organism evidence="4">
    <name type="scientific">Micromonospora sp. CCTCC AA 2012012</name>
    <dbReference type="NCBI Taxonomy" id="3111921"/>
    <lineage>
        <taxon>Bacteria</taxon>
        <taxon>Bacillati</taxon>
        <taxon>Actinomycetota</taxon>
        <taxon>Actinomycetes</taxon>
        <taxon>Micromonosporales</taxon>
        <taxon>Micromonosporaceae</taxon>
        <taxon>Micromonospora</taxon>
    </lineage>
</organism>
<keyword evidence="2" id="KW-0812">Transmembrane</keyword>
<gene>
    <name evidence="4" type="ORF">ABUL08_02625</name>
    <name evidence="3" type="ORF">VK199_02620</name>
</gene>
<evidence type="ECO:0000313" key="3">
    <source>
        <dbReference type="EMBL" id="XBP94326.1"/>
    </source>
</evidence>
<sequence>MPGFDEYAAVARQLSARRRGGEQAVAAEAERRRALAAAVEQLGQRLAAQGQRLDQLGQAIGVDAADRAATPAVPVGVTPSGGTAGVAPSGGTAGVPGEGQSSAGTGAGGTGGAAAAPGRAGVGAYPDGGVGETAVPAPRPAGDDPAAELDAARQLADSADRHGREAEALAHRPALLPTWSPLARAVAVYAGCALAGGVLLLVAAVSPATQALGLGLVLAAMCTGVPVVAFVAGHLILGRWGSPVIGGDVPTSRYVPLGFVICALLSPTLYCAYILAFRLLR</sequence>
<evidence type="ECO:0000313" key="4">
    <source>
        <dbReference type="EMBL" id="XCH75025.1"/>
    </source>
</evidence>
<protein>
    <submittedName>
        <fullName evidence="4">Uncharacterized protein</fullName>
    </submittedName>
</protein>
<feature type="compositionally biased region" description="Low complexity" evidence="1">
    <location>
        <begin position="113"/>
        <end position="124"/>
    </location>
</feature>
<evidence type="ECO:0000256" key="1">
    <source>
        <dbReference type="SAM" id="MobiDB-lite"/>
    </source>
</evidence>
<feature type="transmembrane region" description="Helical" evidence="2">
    <location>
        <begin position="186"/>
        <end position="205"/>
    </location>
</feature>
<reference evidence="4" key="2">
    <citation type="submission" date="2024-06" db="EMBL/GenBank/DDBJ databases">
        <title>Micromonospora mangrovi CCTCC AA 2012012 genome sequences.</title>
        <authorList>
            <person name="Gao J."/>
        </authorList>
    </citation>
    <scope>NUCLEOTIDE SEQUENCE</scope>
    <source>
        <strain evidence="4">CCTCC AA 2012012</strain>
    </source>
</reference>
<keyword evidence="2" id="KW-0472">Membrane</keyword>
<name>A0AAU8HEK0_9ACTN</name>
<feature type="transmembrane region" description="Helical" evidence="2">
    <location>
        <begin position="212"/>
        <end position="237"/>
    </location>
</feature>
<reference evidence="3" key="1">
    <citation type="submission" date="2024-01" db="EMBL/GenBank/DDBJ databases">
        <title>The genome sequence of Micromonospora mangrovi CCTCC AA 2012012.</title>
        <authorList>
            <person name="Gao J."/>
        </authorList>
    </citation>
    <scope>NUCLEOTIDE SEQUENCE</scope>
    <source>
        <strain evidence="3">CCTCC AA 2012012</strain>
    </source>
</reference>
<dbReference type="AlphaFoldDB" id="A0AAU8HEK0"/>
<evidence type="ECO:0000256" key="2">
    <source>
        <dbReference type="SAM" id="Phobius"/>
    </source>
</evidence>